<feature type="compositionally biased region" description="Gly residues" evidence="1">
    <location>
        <begin position="88"/>
        <end position="99"/>
    </location>
</feature>
<feature type="region of interest" description="Disordered" evidence="1">
    <location>
        <begin position="1"/>
        <end position="346"/>
    </location>
</feature>
<feature type="compositionally biased region" description="Basic residues" evidence="1">
    <location>
        <begin position="295"/>
        <end position="328"/>
    </location>
</feature>
<dbReference type="GO" id="GO:0004350">
    <property type="term" value="F:glutamate-5-semialdehyde dehydrogenase activity"/>
    <property type="evidence" value="ECO:0007669"/>
    <property type="project" value="UniProtKB-EC"/>
</dbReference>
<reference evidence="2" key="1">
    <citation type="submission" date="2020-02" db="EMBL/GenBank/DDBJ databases">
        <authorList>
            <person name="Meier V. D."/>
        </authorList>
    </citation>
    <scope>NUCLEOTIDE SEQUENCE</scope>
    <source>
        <strain evidence="2">AVDCRST_MAG34</strain>
    </source>
</reference>
<feature type="compositionally biased region" description="Basic residues" evidence="1">
    <location>
        <begin position="12"/>
        <end position="26"/>
    </location>
</feature>
<evidence type="ECO:0000256" key="1">
    <source>
        <dbReference type="SAM" id="MobiDB-lite"/>
    </source>
</evidence>
<gene>
    <name evidence="2" type="ORF">AVDCRST_MAG34-3187</name>
</gene>
<accession>A0A6J4MT34</accession>
<feature type="compositionally biased region" description="Gly residues" evidence="1">
    <location>
        <begin position="176"/>
        <end position="189"/>
    </location>
</feature>
<feature type="compositionally biased region" description="Basic and acidic residues" evidence="1">
    <location>
        <begin position="1"/>
        <end position="11"/>
    </location>
</feature>
<protein>
    <submittedName>
        <fullName evidence="2">Gamma-glutamyl phosphate reductase</fullName>
        <ecNumber evidence="2">1.2.1.41</ecNumber>
    </submittedName>
</protein>
<sequence length="420" mass="45511">VPDARPRDGCCRGRRACARGGPRARCRLTGDQGPRPGCDGRRAGRRHAPDPGSERRGRRGGACPGDRRGDHRPTPAGRGPGGRDGRGAPRGGRAAGPGRRGPARIHPGQRPRAAAAAGAVRCGRDDLRGQAQRDRRRGRHLPEVGQRGAAARLVERLALERGDRHRAPGRRDGRRAAGGRGAAGAGGGTRRGEGAHARPRPGRRAHPAGWRRAHPLGRGGVDGAGHRDRCGQLPRVRRCRSRRRHGPRHRPQLQDPPRLGLQRRRVAARARGHRRDLPPARRRGAAAGRGDRARRPGLHRPRRGGGRHRGRLRPRVPLPRHLRGRRTLPRGGGGPHPPPLLGAHRGHRDRVAGVGQAVHGGGGLGSGDGQRQHEVHRRRRARLRCGDRHLHPEAARAGTDGASRDDLDQVRGHRPWPHPL</sequence>
<feature type="non-terminal residue" evidence="2">
    <location>
        <position position="1"/>
    </location>
</feature>
<feature type="compositionally biased region" description="Basic residues" evidence="1">
    <location>
        <begin position="235"/>
        <end position="251"/>
    </location>
</feature>
<dbReference type="AlphaFoldDB" id="A0A6J4MT34"/>
<feature type="compositionally biased region" description="Basic and acidic residues" evidence="1">
    <location>
        <begin position="122"/>
        <end position="133"/>
    </location>
</feature>
<dbReference type="EC" id="1.2.1.41" evidence="2"/>
<evidence type="ECO:0000313" key="2">
    <source>
        <dbReference type="EMBL" id="CAA9368119.1"/>
    </source>
</evidence>
<keyword evidence="2" id="KW-0560">Oxidoreductase</keyword>
<organism evidence="2">
    <name type="scientific">uncultured Nocardioidaceae bacterium</name>
    <dbReference type="NCBI Taxonomy" id="253824"/>
    <lineage>
        <taxon>Bacteria</taxon>
        <taxon>Bacillati</taxon>
        <taxon>Actinomycetota</taxon>
        <taxon>Actinomycetes</taxon>
        <taxon>Propionibacteriales</taxon>
        <taxon>Nocardioidaceae</taxon>
        <taxon>environmental samples</taxon>
    </lineage>
</organism>
<feature type="compositionally biased region" description="Basic residues" evidence="1">
    <location>
        <begin position="261"/>
        <end position="284"/>
    </location>
</feature>
<feature type="non-terminal residue" evidence="2">
    <location>
        <position position="420"/>
    </location>
</feature>
<feature type="compositionally biased region" description="Basic residues" evidence="1">
    <location>
        <begin position="374"/>
        <end position="383"/>
    </location>
</feature>
<feature type="region of interest" description="Disordered" evidence="1">
    <location>
        <begin position="361"/>
        <end position="420"/>
    </location>
</feature>
<feature type="compositionally biased region" description="Basic residues" evidence="1">
    <location>
        <begin position="197"/>
        <end position="215"/>
    </location>
</feature>
<feature type="compositionally biased region" description="Basic and acidic residues" evidence="1">
    <location>
        <begin position="402"/>
        <end position="411"/>
    </location>
</feature>
<proteinExistence type="predicted"/>
<feature type="compositionally biased region" description="Basic and acidic residues" evidence="1">
    <location>
        <begin position="384"/>
        <end position="394"/>
    </location>
</feature>
<feature type="compositionally biased region" description="Basic and acidic residues" evidence="1">
    <location>
        <begin position="38"/>
        <end position="55"/>
    </location>
</feature>
<feature type="compositionally biased region" description="Basic and acidic residues" evidence="1">
    <location>
        <begin position="153"/>
        <end position="175"/>
    </location>
</feature>
<dbReference type="EMBL" id="CADCUI010000091">
    <property type="protein sequence ID" value="CAA9368119.1"/>
    <property type="molecule type" value="Genomic_DNA"/>
</dbReference>
<name>A0A6J4MT34_9ACTN</name>